<feature type="compositionally biased region" description="Basic and acidic residues" evidence="1">
    <location>
        <begin position="47"/>
        <end position="66"/>
    </location>
</feature>
<dbReference type="KEGG" id="cct:CC1_20670"/>
<organism evidence="5 6">
    <name type="scientific">Coprococcus catus GD/7</name>
    <dbReference type="NCBI Taxonomy" id="717962"/>
    <lineage>
        <taxon>Bacteria</taxon>
        <taxon>Bacillati</taxon>
        <taxon>Bacillota</taxon>
        <taxon>Clostridia</taxon>
        <taxon>Lachnospirales</taxon>
        <taxon>Lachnospiraceae</taxon>
        <taxon>Coprococcus</taxon>
    </lineage>
</organism>
<feature type="domain" description="DUF4349" evidence="4">
    <location>
        <begin position="129"/>
        <end position="326"/>
    </location>
</feature>
<protein>
    <recommendedName>
        <fullName evidence="4">DUF4349 domain-containing protein</fullName>
    </recommendedName>
</protein>
<keyword evidence="2" id="KW-0472">Membrane</keyword>
<evidence type="ECO:0000256" key="2">
    <source>
        <dbReference type="SAM" id="Phobius"/>
    </source>
</evidence>
<feature type="transmembrane region" description="Helical" evidence="2">
    <location>
        <begin position="301"/>
        <end position="326"/>
    </location>
</feature>
<evidence type="ECO:0000256" key="1">
    <source>
        <dbReference type="SAM" id="MobiDB-lite"/>
    </source>
</evidence>
<dbReference type="STRING" id="717962.CC1_20670"/>
<evidence type="ECO:0000259" key="4">
    <source>
        <dbReference type="Pfam" id="PF14257"/>
    </source>
</evidence>
<sequence>MKNQKLFMKKALAVFLASSCIVGLPACSGKNATTTNETSQSQIASETVKETEKKDVEETGDSKETETETETETVDETANETADETADEAAEESNKNDPESADTLADVYVGSKDLEAQADGKSPDTTVYTYSVRAADYNAYIDSVKKELDSAGGYIAKQDKLFYSTEEKKAYLVLRVPRDGSADFAQYIQSAGTVDKSDHVTDKVKNMTSVIDDHVTALQQEQTNLLEMAVKTEDTSTVLSLQSRIADITYEINAYNSKMHVLDEDKQYDSIIINFTEDRNVAFTPRVNNVFRKIITGIGKIFIKCAVVVCAVLPIAAIIGLVVFIVTTAKKKKQEKETQQIADYAKRISEAKNKDKVVDGAVIDVEDKKLLGTADEDDEAPIKDSQYDCSNDGPVVNPEADDIDERVNEDIEVADVKEEDDTVELDEIERTLNELDRFPHKH</sequence>
<evidence type="ECO:0000313" key="5">
    <source>
        <dbReference type="EMBL" id="CBK80785.1"/>
    </source>
</evidence>
<feature type="chain" id="PRO_5039352629" description="DUF4349 domain-containing protein" evidence="3">
    <location>
        <begin position="27"/>
        <end position="442"/>
    </location>
</feature>
<gene>
    <name evidence="5" type="ORF">CC1_20670</name>
</gene>
<dbReference type="InterPro" id="IPR025645">
    <property type="entry name" value="DUF4349"/>
</dbReference>
<keyword evidence="2" id="KW-0812">Transmembrane</keyword>
<proteinExistence type="predicted"/>
<feature type="signal peptide" evidence="3">
    <location>
        <begin position="1"/>
        <end position="26"/>
    </location>
</feature>
<name>D4J8W4_9FIRM</name>
<dbReference type="EMBL" id="FP929038">
    <property type="protein sequence ID" value="CBK80785.1"/>
    <property type="molecule type" value="Genomic_DNA"/>
</dbReference>
<dbReference type="AlphaFoldDB" id="D4J8W4"/>
<dbReference type="Proteomes" id="UP000008798">
    <property type="component" value="Chromosome"/>
</dbReference>
<dbReference type="RefSeq" id="WP_015514353.1">
    <property type="nucleotide sequence ID" value="NC_021009.1"/>
</dbReference>
<evidence type="ECO:0000313" key="6">
    <source>
        <dbReference type="Proteomes" id="UP000008798"/>
    </source>
</evidence>
<feature type="region of interest" description="Disordered" evidence="1">
    <location>
        <begin position="29"/>
        <end position="101"/>
    </location>
</feature>
<dbReference type="Pfam" id="PF14257">
    <property type="entry name" value="DUF4349"/>
    <property type="match status" value="1"/>
</dbReference>
<keyword evidence="2" id="KW-1133">Transmembrane helix</keyword>
<feature type="compositionally biased region" description="Polar residues" evidence="1">
    <location>
        <begin position="30"/>
        <end position="45"/>
    </location>
</feature>
<reference evidence="5 6" key="2">
    <citation type="submission" date="2010-03" db="EMBL/GenBank/DDBJ databases">
        <authorList>
            <person name="Pajon A."/>
        </authorList>
    </citation>
    <scope>NUCLEOTIDE SEQUENCE [LARGE SCALE GENOMIC DNA]</scope>
    <source>
        <strain evidence="5 6">GD/7</strain>
    </source>
</reference>
<feature type="compositionally biased region" description="Acidic residues" evidence="1">
    <location>
        <begin position="67"/>
        <end position="91"/>
    </location>
</feature>
<feature type="region of interest" description="Disordered" evidence="1">
    <location>
        <begin position="374"/>
        <end position="402"/>
    </location>
</feature>
<accession>D4J8W4</accession>
<evidence type="ECO:0000256" key="3">
    <source>
        <dbReference type="SAM" id="SignalP"/>
    </source>
</evidence>
<dbReference type="HOGENOM" id="CLU_619248_0_0_9"/>
<dbReference type="PATRIC" id="fig|717962.3.peg.1966"/>
<reference evidence="5 6" key="1">
    <citation type="submission" date="2010-03" db="EMBL/GenBank/DDBJ databases">
        <title>The genome sequence of Coprococcus catus GD/7.</title>
        <authorList>
            <consortium name="metaHIT consortium -- http://www.metahit.eu/"/>
            <person name="Pajon A."/>
            <person name="Turner K."/>
            <person name="Parkhill J."/>
            <person name="Duncan S."/>
            <person name="Flint H."/>
        </authorList>
    </citation>
    <scope>NUCLEOTIDE SEQUENCE [LARGE SCALE GENOMIC DNA]</scope>
    <source>
        <strain evidence="5 6">GD/7</strain>
    </source>
</reference>
<keyword evidence="3" id="KW-0732">Signal</keyword>